<organism evidence="1 2">
    <name type="scientific">Arctium lappa</name>
    <name type="common">Greater burdock</name>
    <name type="synonym">Lappa major</name>
    <dbReference type="NCBI Taxonomy" id="4217"/>
    <lineage>
        <taxon>Eukaryota</taxon>
        <taxon>Viridiplantae</taxon>
        <taxon>Streptophyta</taxon>
        <taxon>Embryophyta</taxon>
        <taxon>Tracheophyta</taxon>
        <taxon>Spermatophyta</taxon>
        <taxon>Magnoliopsida</taxon>
        <taxon>eudicotyledons</taxon>
        <taxon>Gunneridae</taxon>
        <taxon>Pentapetalae</taxon>
        <taxon>asterids</taxon>
        <taxon>campanulids</taxon>
        <taxon>Asterales</taxon>
        <taxon>Asteraceae</taxon>
        <taxon>Carduoideae</taxon>
        <taxon>Cardueae</taxon>
        <taxon>Arctiinae</taxon>
        <taxon>Arctium</taxon>
    </lineage>
</organism>
<dbReference type="Proteomes" id="UP001055879">
    <property type="component" value="Linkage Group LG08"/>
</dbReference>
<evidence type="ECO:0000313" key="2">
    <source>
        <dbReference type="Proteomes" id="UP001055879"/>
    </source>
</evidence>
<reference evidence="2" key="1">
    <citation type="journal article" date="2022" name="Mol. Ecol. Resour.">
        <title>The genomes of chicory, endive, great burdock and yacon provide insights into Asteraceae palaeo-polyploidization history and plant inulin production.</title>
        <authorList>
            <person name="Fan W."/>
            <person name="Wang S."/>
            <person name="Wang H."/>
            <person name="Wang A."/>
            <person name="Jiang F."/>
            <person name="Liu H."/>
            <person name="Zhao H."/>
            <person name="Xu D."/>
            <person name="Zhang Y."/>
        </authorList>
    </citation>
    <scope>NUCLEOTIDE SEQUENCE [LARGE SCALE GENOMIC DNA]</scope>
    <source>
        <strain evidence="2">cv. Niubang</strain>
    </source>
</reference>
<dbReference type="EMBL" id="CM042054">
    <property type="protein sequence ID" value="KAI3707238.1"/>
    <property type="molecule type" value="Genomic_DNA"/>
</dbReference>
<gene>
    <name evidence="1" type="ORF">L6452_25578</name>
</gene>
<accession>A0ACB9AD06</accession>
<comment type="caution">
    <text evidence="1">The sequence shown here is derived from an EMBL/GenBank/DDBJ whole genome shotgun (WGS) entry which is preliminary data.</text>
</comment>
<reference evidence="1 2" key="2">
    <citation type="journal article" date="2022" name="Mol. Ecol. Resour.">
        <title>The genomes of chicory, endive, great burdock and yacon provide insights into Asteraceae paleo-polyploidization history and plant inulin production.</title>
        <authorList>
            <person name="Fan W."/>
            <person name="Wang S."/>
            <person name="Wang H."/>
            <person name="Wang A."/>
            <person name="Jiang F."/>
            <person name="Liu H."/>
            <person name="Zhao H."/>
            <person name="Xu D."/>
            <person name="Zhang Y."/>
        </authorList>
    </citation>
    <scope>NUCLEOTIDE SEQUENCE [LARGE SCALE GENOMIC DNA]</scope>
    <source>
        <strain evidence="2">cv. Niubang</strain>
    </source>
</reference>
<evidence type="ECO:0000313" key="1">
    <source>
        <dbReference type="EMBL" id="KAI3707238.1"/>
    </source>
</evidence>
<name>A0ACB9AD06_ARCLA</name>
<keyword evidence="2" id="KW-1185">Reference proteome</keyword>
<protein>
    <submittedName>
        <fullName evidence="1">Uncharacterized protein</fullName>
    </submittedName>
</protein>
<sequence>MGCVYCKCCPRFPSSFSPDGKKCKPKRGKNAGADELLEVVHIPSHDFKLEYSVLTCRGYYPDMPNKENQDCFCIKTSIQGNPNAHFFGVFDGHGLTGKKCSNFVMNRLLELLCSDDSLLEDPVKAYSSAFCTTNNELHDNPEIDDSMSGTTAITVLVIGDKLFVANVGDSRAVISVKEGDHNRIVAQDLSYDQTPFRNDELERVKVCGARVLSVDQVEGVKDPSIQSWGDEESAGSDPPRLWMPNAMYPGTAFTRSIGDSLAEKIGVVAVPEVSMLQLTANHPFFLLASDGVFEFLSSQAVVDMVDRYIDPRSACCAVSAESYKLWLEHENRTDDITIIIVHVNGLSHSGVNDVGEAGGSSIQPRLLKSDITSKGGVIPVSEKPVSPPGSEMFQSVVSDISQDPKGGAIHFLQKSDTSDMFQSVVSDITQDPDGGVIPFSQKSQVNPEMYQSNGNDFLEPRALRQVASTNDQNPTIVQARE</sequence>
<proteinExistence type="predicted"/>